<dbReference type="OrthoDB" id="9810297at2"/>
<reference evidence="8" key="1">
    <citation type="submission" date="2016-11" db="EMBL/GenBank/DDBJ databases">
        <authorList>
            <person name="Varghese N."/>
            <person name="Submissions S."/>
        </authorList>
    </citation>
    <scope>NUCLEOTIDE SEQUENCE [LARGE SCALE GENOMIC DNA]</scope>
    <source>
        <strain evidence="8">DSM 3071</strain>
    </source>
</reference>
<evidence type="ECO:0000256" key="5">
    <source>
        <dbReference type="PROSITE-ProRule" id="PRU01023"/>
    </source>
</evidence>
<dbReference type="Gene3D" id="3.40.50.150">
    <property type="entry name" value="Vaccinia Virus protein VP39"/>
    <property type="match status" value="1"/>
</dbReference>
<dbReference type="PRINTS" id="PR02008">
    <property type="entry name" value="RCMTFAMILY"/>
</dbReference>
<feature type="binding site" evidence="5">
    <location>
        <begin position="270"/>
        <end position="276"/>
    </location>
    <ligand>
        <name>S-adenosyl-L-methionine</name>
        <dbReference type="ChEBI" id="CHEBI:59789"/>
    </ligand>
</feature>
<feature type="active site" description="Nucleophile" evidence="5">
    <location>
        <position position="425"/>
    </location>
</feature>
<proteinExistence type="inferred from homology"/>
<evidence type="ECO:0000256" key="2">
    <source>
        <dbReference type="ARBA" id="ARBA00022679"/>
    </source>
</evidence>
<dbReference type="PROSITE" id="PS51686">
    <property type="entry name" value="SAM_MT_RSMB_NOP"/>
    <property type="match status" value="1"/>
</dbReference>
<dbReference type="GeneID" id="89508711"/>
<evidence type="ECO:0000256" key="3">
    <source>
        <dbReference type="ARBA" id="ARBA00022691"/>
    </source>
</evidence>
<evidence type="ECO:0000256" key="1">
    <source>
        <dbReference type="ARBA" id="ARBA00022603"/>
    </source>
</evidence>
<evidence type="ECO:0000313" key="7">
    <source>
        <dbReference type="EMBL" id="SHI90257.1"/>
    </source>
</evidence>
<dbReference type="STRING" id="1121131.SAMN02745229_03810"/>
<sequence length="491" mass="55590">MISEREIALDIIMETDKGDASHSLIRDVLEKYDYLEPRQKAFIKKLAQGSMERRITLDYITDQFASVKTSKQKPLIRSLLRMSVYQIFYMDQVPDSAAINEAVNLAGKRGFKNLKGFVNGVLRNISREKDKITFPLPSKTDKKSQIHSLSVIYSMPEFVCELFVSNYGYEKAEEILKSFLNTRPVTIRMDERFSEDEIKELVRSMKEESGENFEIKPHNLLPYAYELTHTDNIQYLPGFDEGRWMVQDVSSMLVSEAAGLKKGDVVVDVCSAPGGKALHAAAKLAAFEKFGSSLENNDSYGQKDGRDIAISINTDNNKLPHVYSRDLTAFKTRVIEENIDRMGLEDIVTVEVRDAREHDVSLENKADVLYCDLPCSGLGIIGRKADIKYGVSKKSLKSLTDLQKEILGSVWNYVKPGGIMMYSTCTINPYENEKMVEYICENLPFERVDIIESMPEALRGEESLSKGYLQLLPGVYGTDGFFLAKLRRVTT</sequence>
<dbReference type="SUPFAM" id="SSF53335">
    <property type="entry name" value="S-adenosyl-L-methionine-dependent methyltransferases"/>
    <property type="match status" value="1"/>
</dbReference>
<evidence type="ECO:0000313" key="8">
    <source>
        <dbReference type="Proteomes" id="UP000184278"/>
    </source>
</evidence>
<dbReference type="InterPro" id="IPR035926">
    <property type="entry name" value="NusB-like_sf"/>
</dbReference>
<keyword evidence="3 5" id="KW-0949">S-adenosyl-L-methionine</keyword>
<dbReference type="GO" id="GO:0001510">
    <property type="term" value="P:RNA methylation"/>
    <property type="evidence" value="ECO:0007669"/>
    <property type="project" value="InterPro"/>
</dbReference>
<protein>
    <submittedName>
        <fullName evidence="7">16S rRNA (Cytosine967-C5)-methyltransferase</fullName>
    </submittedName>
</protein>
<evidence type="ECO:0000256" key="4">
    <source>
        <dbReference type="ARBA" id="ARBA00022884"/>
    </source>
</evidence>
<dbReference type="Gene3D" id="1.10.940.10">
    <property type="entry name" value="NusB-like"/>
    <property type="match status" value="1"/>
</dbReference>
<dbReference type="RefSeq" id="WP_073390114.1">
    <property type="nucleotide sequence ID" value="NZ_FQXK01000046.1"/>
</dbReference>
<evidence type="ECO:0000259" key="6">
    <source>
        <dbReference type="PROSITE" id="PS51686"/>
    </source>
</evidence>
<dbReference type="InterPro" id="IPR049560">
    <property type="entry name" value="MeTrfase_RsmB-F_NOP2_cat"/>
</dbReference>
<name>A0A1M6EXP0_BUTFI</name>
<dbReference type="EMBL" id="FQXK01000046">
    <property type="protein sequence ID" value="SHI90257.1"/>
    <property type="molecule type" value="Genomic_DNA"/>
</dbReference>
<keyword evidence="2 5" id="KW-0808">Transferase</keyword>
<comment type="similarity">
    <text evidence="5">Belongs to the class I-like SAM-binding methyltransferase superfamily. RsmB/NOP family.</text>
</comment>
<organism evidence="7 8">
    <name type="scientific">Butyrivibrio fibrisolvens DSM 3071</name>
    <dbReference type="NCBI Taxonomy" id="1121131"/>
    <lineage>
        <taxon>Bacteria</taxon>
        <taxon>Bacillati</taxon>
        <taxon>Bacillota</taxon>
        <taxon>Clostridia</taxon>
        <taxon>Lachnospirales</taxon>
        <taxon>Lachnospiraceae</taxon>
        <taxon>Butyrivibrio</taxon>
    </lineage>
</organism>
<dbReference type="InterPro" id="IPR006027">
    <property type="entry name" value="NusB_RsmB_TIM44"/>
</dbReference>
<keyword evidence="8" id="KW-1185">Reference proteome</keyword>
<feature type="binding site" evidence="5">
    <location>
        <position position="354"/>
    </location>
    <ligand>
        <name>S-adenosyl-L-methionine</name>
        <dbReference type="ChEBI" id="CHEBI:59789"/>
    </ligand>
</feature>
<dbReference type="GO" id="GO:0008173">
    <property type="term" value="F:RNA methyltransferase activity"/>
    <property type="evidence" value="ECO:0007669"/>
    <property type="project" value="InterPro"/>
</dbReference>
<dbReference type="PANTHER" id="PTHR22807:SF53">
    <property type="entry name" value="RIBOSOMAL RNA SMALL SUBUNIT METHYLTRANSFERASE B-RELATED"/>
    <property type="match status" value="1"/>
</dbReference>
<feature type="binding site" evidence="5">
    <location>
        <position position="326"/>
    </location>
    <ligand>
        <name>S-adenosyl-L-methionine</name>
        <dbReference type="ChEBI" id="CHEBI:59789"/>
    </ligand>
</feature>
<dbReference type="AlphaFoldDB" id="A0A1M6EXP0"/>
<keyword evidence="4 5" id="KW-0694">RNA-binding</keyword>
<feature type="domain" description="SAM-dependent MTase RsmB/NOP-type" evidence="6">
    <location>
        <begin position="175"/>
        <end position="489"/>
    </location>
</feature>
<dbReference type="GO" id="GO:0003723">
    <property type="term" value="F:RNA binding"/>
    <property type="evidence" value="ECO:0007669"/>
    <property type="project" value="UniProtKB-UniRule"/>
</dbReference>
<feature type="binding site" evidence="5">
    <location>
        <position position="372"/>
    </location>
    <ligand>
        <name>S-adenosyl-L-methionine</name>
        <dbReference type="ChEBI" id="CHEBI:59789"/>
    </ligand>
</feature>
<dbReference type="Proteomes" id="UP000184278">
    <property type="component" value="Unassembled WGS sequence"/>
</dbReference>
<dbReference type="PANTHER" id="PTHR22807">
    <property type="entry name" value="NOP2 YEAST -RELATED NOL1/NOP2/FMU SUN DOMAIN-CONTAINING"/>
    <property type="match status" value="1"/>
</dbReference>
<dbReference type="Pfam" id="PF01189">
    <property type="entry name" value="Methyltr_RsmB-F"/>
    <property type="match status" value="1"/>
</dbReference>
<dbReference type="InterPro" id="IPR001678">
    <property type="entry name" value="MeTrfase_RsmB-F_NOP2_dom"/>
</dbReference>
<dbReference type="InterPro" id="IPR029063">
    <property type="entry name" value="SAM-dependent_MTases_sf"/>
</dbReference>
<keyword evidence="1 5" id="KW-0489">Methyltransferase</keyword>
<dbReference type="Pfam" id="PF01029">
    <property type="entry name" value="NusB"/>
    <property type="match status" value="1"/>
</dbReference>
<accession>A0A1M6EXP0</accession>
<gene>
    <name evidence="7" type="ORF">SAMN02745229_03810</name>
</gene>
<dbReference type="InterPro" id="IPR023267">
    <property type="entry name" value="RCMT"/>
</dbReference>
<dbReference type="GO" id="GO:0006355">
    <property type="term" value="P:regulation of DNA-templated transcription"/>
    <property type="evidence" value="ECO:0007669"/>
    <property type="project" value="InterPro"/>
</dbReference>
<dbReference type="SUPFAM" id="SSF48013">
    <property type="entry name" value="NusB-like"/>
    <property type="match status" value="1"/>
</dbReference>